<dbReference type="AlphaFoldDB" id="A0AAU9WGN6"/>
<organism evidence="2 3">
    <name type="scientific">Pocillopora meandrina</name>
    <dbReference type="NCBI Taxonomy" id="46732"/>
    <lineage>
        <taxon>Eukaryota</taxon>
        <taxon>Metazoa</taxon>
        <taxon>Cnidaria</taxon>
        <taxon>Anthozoa</taxon>
        <taxon>Hexacorallia</taxon>
        <taxon>Scleractinia</taxon>
        <taxon>Astrocoeniina</taxon>
        <taxon>Pocilloporidae</taxon>
        <taxon>Pocillopora</taxon>
    </lineage>
</organism>
<feature type="compositionally biased region" description="Basic and acidic residues" evidence="1">
    <location>
        <begin position="123"/>
        <end position="144"/>
    </location>
</feature>
<gene>
    <name evidence="2" type="ORF">PMEA_00004053</name>
</gene>
<comment type="caution">
    <text evidence="2">The sequence shown here is derived from an EMBL/GenBank/DDBJ whole genome shotgun (WGS) entry which is preliminary data.</text>
</comment>
<keyword evidence="3" id="KW-1185">Reference proteome</keyword>
<feature type="compositionally biased region" description="Basic and acidic residues" evidence="1">
    <location>
        <begin position="77"/>
        <end position="110"/>
    </location>
</feature>
<feature type="region of interest" description="Disordered" evidence="1">
    <location>
        <begin position="77"/>
        <end position="164"/>
    </location>
</feature>
<sequence length="380" mass="44189">MRNLDINTYALDAYGGDRRHFSLHNKQPRTFPLIYNRSIVKRMWTRLTFLLILGLVSAKPVPEISLQEIEKELQELTAKEHDTSETTVKKTDQADTPKETKSDVATKEETNSEESLIKSSLDATEKKEEEVKSDAETERKKSDYLEVPPRKPVKPGPPEIPHRDAAKYDFKNTEAYRRLIEARNSRLLSQLREDYDNEYPPPPFKRPNFPEAPHRRTYDTYRKKYDYIPKDLYAPWDRTGFESNSDQSAGMRGMPYDMTRAERMALLSGGKWLPGSRAVKVPHILPPPSYPDVDTRSYNSFHGKMDDKETEDLIRGKEGLTETEKRKRLLTDLLAEKLKSKVSEAHNRGIEIPSKIQEFLWNYEARRTSDTRSEKDRLSH</sequence>
<feature type="compositionally biased region" description="Polar residues" evidence="1">
    <location>
        <begin position="113"/>
        <end position="122"/>
    </location>
</feature>
<evidence type="ECO:0000313" key="2">
    <source>
        <dbReference type="EMBL" id="CAH3111331.1"/>
    </source>
</evidence>
<accession>A0AAU9WGN6</accession>
<evidence type="ECO:0000313" key="3">
    <source>
        <dbReference type="Proteomes" id="UP001159428"/>
    </source>
</evidence>
<name>A0AAU9WGN6_9CNID</name>
<reference evidence="2 3" key="1">
    <citation type="submission" date="2022-05" db="EMBL/GenBank/DDBJ databases">
        <authorList>
            <consortium name="Genoscope - CEA"/>
            <person name="William W."/>
        </authorList>
    </citation>
    <scope>NUCLEOTIDE SEQUENCE [LARGE SCALE GENOMIC DNA]</scope>
</reference>
<evidence type="ECO:0000256" key="1">
    <source>
        <dbReference type="SAM" id="MobiDB-lite"/>
    </source>
</evidence>
<proteinExistence type="predicted"/>
<dbReference type="EMBL" id="CALNXJ010000012">
    <property type="protein sequence ID" value="CAH3111331.1"/>
    <property type="molecule type" value="Genomic_DNA"/>
</dbReference>
<protein>
    <submittedName>
        <fullName evidence="2">Uncharacterized protein</fullName>
    </submittedName>
</protein>
<dbReference type="Proteomes" id="UP001159428">
    <property type="component" value="Unassembled WGS sequence"/>
</dbReference>